<dbReference type="Proteomes" id="UP000316988">
    <property type="component" value="Unassembled WGS sequence"/>
</dbReference>
<evidence type="ECO:0000259" key="2">
    <source>
        <dbReference type="PROSITE" id="PS50125"/>
    </source>
</evidence>
<dbReference type="CDD" id="cd07302">
    <property type="entry name" value="CHD"/>
    <property type="match status" value="1"/>
</dbReference>
<evidence type="ECO:0000256" key="1">
    <source>
        <dbReference type="ARBA" id="ARBA00005381"/>
    </source>
</evidence>
<comment type="caution">
    <text evidence="3">The sequence shown here is derived from an EMBL/GenBank/DDBJ whole genome shotgun (WGS) entry which is preliminary data.</text>
</comment>
<dbReference type="AlphaFoldDB" id="A0A554RNY6"/>
<dbReference type="PROSITE" id="PS50125">
    <property type="entry name" value="GUANYLATE_CYCLASE_2"/>
    <property type="match status" value="1"/>
</dbReference>
<accession>A0A554RNY6</accession>
<gene>
    <name evidence="3" type="ORF">FNM00_16200</name>
</gene>
<dbReference type="InterPro" id="IPR050697">
    <property type="entry name" value="Adenylyl/Guanylyl_Cyclase_3/4"/>
</dbReference>
<evidence type="ECO:0000313" key="3">
    <source>
        <dbReference type="EMBL" id="TSD55843.1"/>
    </source>
</evidence>
<dbReference type="Pfam" id="PF00211">
    <property type="entry name" value="Guanylate_cyc"/>
    <property type="match status" value="1"/>
</dbReference>
<dbReference type="PANTHER" id="PTHR43081:SF1">
    <property type="entry name" value="ADENYLATE CYCLASE, TERMINAL-DIFFERENTIATION SPECIFIC"/>
    <property type="match status" value="1"/>
</dbReference>
<protein>
    <submittedName>
        <fullName evidence="3">Adenylate/guanylate cyclase domain-containing protein</fullName>
    </submittedName>
</protein>
<dbReference type="GO" id="GO:0009190">
    <property type="term" value="P:cyclic nucleotide biosynthetic process"/>
    <property type="evidence" value="ECO:0007669"/>
    <property type="project" value="InterPro"/>
</dbReference>
<dbReference type="EMBL" id="VLNT01000020">
    <property type="protein sequence ID" value="TSD55843.1"/>
    <property type="molecule type" value="Genomic_DNA"/>
</dbReference>
<dbReference type="PANTHER" id="PTHR43081">
    <property type="entry name" value="ADENYLATE CYCLASE, TERMINAL-DIFFERENTIATION SPECIFIC-RELATED"/>
    <property type="match status" value="1"/>
</dbReference>
<dbReference type="GO" id="GO:0035556">
    <property type="term" value="P:intracellular signal transduction"/>
    <property type="evidence" value="ECO:0007669"/>
    <property type="project" value="InterPro"/>
</dbReference>
<sequence length="340" mass="37309">MVLVSTEDPRGDGHAFDPSLLIDVAAQFLFDGEPTLRQSEVAEAAGVDLDTANALWRHLGFPAVAEDEPGFLPADVEALRLTERLVELGVLDRDRLPQFVRSTGRTFARLADWHIRVMLAALAADAEGEEEPTSIDAFAEVIPTVEALQGYVWRRHLLAAASRIALGEVASGGDVPVVVGFVDIVGYTAQSRQLNARELGDMVEWFERVTTELVVEHGGQVVKTIGDEAMFVLESAPEAAELGQRLVERAEDDERFPEVRVGMAYGSVVARLGDLFGSTVNLAARLTSAARPGRVLVDDDLAGQLQADEERWRLRRARRISVKGYDHLHLWSLKRVEPAN</sequence>
<keyword evidence="4" id="KW-1185">Reference proteome</keyword>
<reference evidence="3 4" key="1">
    <citation type="submission" date="2019-07" db="EMBL/GenBank/DDBJ databases">
        <authorList>
            <person name="Zhao L.H."/>
        </authorList>
    </citation>
    <scope>NUCLEOTIDE SEQUENCE [LARGE SCALE GENOMIC DNA]</scope>
    <source>
        <strain evidence="3 4">Co35</strain>
    </source>
</reference>
<dbReference type="OrthoDB" id="310836at2"/>
<feature type="domain" description="Guanylate cyclase" evidence="2">
    <location>
        <begin position="178"/>
        <end position="287"/>
    </location>
</feature>
<dbReference type="SMART" id="SM00044">
    <property type="entry name" value="CYCc"/>
    <property type="match status" value="1"/>
</dbReference>
<organism evidence="3 4">
    <name type="scientific">Aeromicrobium piscarium</name>
    <dbReference type="NCBI Taxonomy" id="2590901"/>
    <lineage>
        <taxon>Bacteria</taxon>
        <taxon>Bacillati</taxon>
        <taxon>Actinomycetota</taxon>
        <taxon>Actinomycetes</taxon>
        <taxon>Propionibacteriales</taxon>
        <taxon>Nocardioidaceae</taxon>
        <taxon>Aeromicrobium</taxon>
    </lineage>
</organism>
<comment type="similarity">
    <text evidence="1">Belongs to the adenylyl cyclase class-3 family.</text>
</comment>
<dbReference type="SUPFAM" id="SSF55073">
    <property type="entry name" value="Nucleotide cyclase"/>
    <property type="match status" value="1"/>
</dbReference>
<dbReference type="GO" id="GO:0004016">
    <property type="term" value="F:adenylate cyclase activity"/>
    <property type="evidence" value="ECO:0007669"/>
    <property type="project" value="UniProtKB-ARBA"/>
</dbReference>
<dbReference type="Gene3D" id="3.30.70.1230">
    <property type="entry name" value="Nucleotide cyclase"/>
    <property type="match status" value="1"/>
</dbReference>
<proteinExistence type="inferred from homology"/>
<evidence type="ECO:0000313" key="4">
    <source>
        <dbReference type="Proteomes" id="UP000316988"/>
    </source>
</evidence>
<dbReference type="InterPro" id="IPR001054">
    <property type="entry name" value="A/G_cyclase"/>
</dbReference>
<dbReference type="InterPro" id="IPR029787">
    <property type="entry name" value="Nucleotide_cyclase"/>
</dbReference>
<name>A0A554RNY6_9ACTN</name>